<reference evidence="2 3" key="1">
    <citation type="submission" date="2016-11" db="EMBL/GenBank/DDBJ databases">
        <authorList>
            <person name="Jaros S."/>
            <person name="Januszkiewicz K."/>
            <person name="Wedrychowicz H."/>
        </authorList>
    </citation>
    <scope>NUCLEOTIDE SEQUENCE [LARGE SCALE GENOMIC DNA]</scope>
    <source>
        <strain evidence="2 3">DSM 26991</strain>
    </source>
</reference>
<dbReference type="InterPro" id="IPR052018">
    <property type="entry name" value="PHP_domain"/>
</dbReference>
<feature type="domain" description="Polymerase/histidinol phosphatase N-terminal" evidence="1">
    <location>
        <begin position="33"/>
        <end position="110"/>
    </location>
</feature>
<sequence>MIVLTQSFFMNLAAQERHELKVPDIEGYKTLKCDFHIHTVFSDGLVWPSVRVGEAYLEGLDAIAITDHIEYRPHKKDIDAKLGRSFEIAEQATKEADVLVIRGSEITRSMPPGHFNAIFLANNDSLDKKDWRDAFKAAKAQNAFIFWNHPGWASQQPDSTKWWPEHTELYNAGCMNGIEVANGKEYYPEALQWALDKKLTMLGNSDIHVPINNEYDFAKGEHRTMTFVFAKERSIEGIRDALLNRRTVVYAGNKIIGERKYLKALFENAIEVTNVVKSGKNIKITFKNKSDLTFELLKTEHNPDVVYFRDYTIKPNTTETVTVKLENGTKEGNVNFEITNLVVEPNHGLSYTYKVMAK</sequence>
<dbReference type="EMBL" id="FQTV01000020">
    <property type="protein sequence ID" value="SHG01157.1"/>
    <property type="molecule type" value="Genomic_DNA"/>
</dbReference>
<dbReference type="SUPFAM" id="SSF89550">
    <property type="entry name" value="PHP domain-like"/>
    <property type="match status" value="1"/>
</dbReference>
<dbReference type="Gene3D" id="2.60.40.3090">
    <property type="match status" value="1"/>
</dbReference>
<evidence type="ECO:0000313" key="2">
    <source>
        <dbReference type="EMBL" id="SHG01157.1"/>
    </source>
</evidence>
<dbReference type="PANTHER" id="PTHR42924">
    <property type="entry name" value="EXONUCLEASE"/>
    <property type="match status" value="1"/>
</dbReference>
<protein>
    <recommendedName>
        <fullName evidence="1">Polymerase/histidinol phosphatase N-terminal domain-containing protein</fullName>
    </recommendedName>
</protein>
<name>A0A1M5GBM5_9BACE</name>
<dbReference type="Proteomes" id="UP000184509">
    <property type="component" value="Unassembled WGS sequence"/>
</dbReference>
<gene>
    <name evidence="2" type="ORF">SAMN05444405_12015</name>
</gene>
<dbReference type="GO" id="GO:0035312">
    <property type="term" value="F:5'-3' DNA exonuclease activity"/>
    <property type="evidence" value="ECO:0007669"/>
    <property type="project" value="TreeGrafter"/>
</dbReference>
<evidence type="ECO:0000259" key="1">
    <source>
        <dbReference type="SMART" id="SM00481"/>
    </source>
</evidence>
<dbReference type="InterPro" id="IPR016195">
    <property type="entry name" value="Pol/histidinol_Pase-like"/>
</dbReference>
<accession>A0A1M5GBM5</accession>
<evidence type="ECO:0000313" key="3">
    <source>
        <dbReference type="Proteomes" id="UP000184509"/>
    </source>
</evidence>
<organism evidence="2 3">
    <name type="scientific">Bacteroides luti</name>
    <dbReference type="NCBI Taxonomy" id="1297750"/>
    <lineage>
        <taxon>Bacteria</taxon>
        <taxon>Pseudomonadati</taxon>
        <taxon>Bacteroidota</taxon>
        <taxon>Bacteroidia</taxon>
        <taxon>Bacteroidales</taxon>
        <taxon>Bacteroidaceae</taxon>
        <taxon>Bacteroides</taxon>
    </lineage>
</organism>
<keyword evidence="3" id="KW-1185">Reference proteome</keyword>
<dbReference type="SMART" id="SM00481">
    <property type="entry name" value="POLIIIAc"/>
    <property type="match status" value="1"/>
</dbReference>
<dbReference type="CDD" id="cd12112">
    <property type="entry name" value="PHP_HisPPase_Chlorobi_like"/>
    <property type="match status" value="1"/>
</dbReference>
<dbReference type="GO" id="GO:0004534">
    <property type="term" value="F:5'-3' RNA exonuclease activity"/>
    <property type="evidence" value="ECO:0007669"/>
    <property type="project" value="TreeGrafter"/>
</dbReference>
<dbReference type="PANTHER" id="PTHR42924:SF3">
    <property type="entry name" value="POLYMERASE_HISTIDINOL PHOSPHATASE N-TERMINAL DOMAIN-CONTAINING PROTEIN"/>
    <property type="match status" value="1"/>
</dbReference>
<dbReference type="AlphaFoldDB" id="A0A1M5GBM5"/>
<dbReference type="Pfam" id="PF16392">
    <property type="entry name" value="DUF5001"/>
    <property type="match status" value="1"/>
</dbReference>
<dbReference type="STRING" id="1297750.SAMN05444405_12015"/>
<proteinExistence type="predicted"/>
<dbReference type="InterPro" id="IPR032165">
    <property type="entry name" value="DUF5001"/>
</dbReference>
<dbReference type="InterPro" id="IPR003141">
    <property type="entry name" value="Pol/His_phosphatase_N"/>
</dbReference>
<dbReference type="Gene3D" id="3.20.20.140">
    <property type="entry name" value="Metal-dependent hydrolases"/>
    <property type="match status" value="1"/>
</dbReference>